<organism evidence="2 3">
    <name type="scientific">Panicum miliaceum</name>
    <name type="common">Proso millet</name>
    <name type="synonym">Broomcorn millet</name>
    <dbReference type="NCBI Taxonomy" id="4540"/>
    <lineage>
        <taxon>Eukaryota</taxon>
        <taxon>Viridiplantae</taxon>
        <taxon>Streptophyta</taxon>
        <taxon>Embryophyta</taxon>
        <taxon>Tracheophyta</taxon>
        <taxon>Spermatophyta</taxon>
        <taxon>Magnoliopsida</taxon>
        <taxon>Liliopsida</taxon>
        <taxon>Poales</taxon>
        <taxon>Poaceae</taxon>
        <taxon>PACMAD clade</taxon>
        <taxon>Panicoideae</taxon>
        <taxon>Panicodae</taxon>
        <taxon>Paniceae</taxon>
        <taxon>Panicinae</taxon>
        <taxon>Panicum</taxon>
        <taxon>Panicum sect. Panicum</taxon>
    </lineage>
</organism>
<protein>
    <submittedName>
        <fullName evidence="2">Uncharacterized protein</fullName>
    </submittedName>
</protein>
<proteinExistence type="predicted"/>
<dbReference type="EMBL" id="PQIB02000018">
    <property type="protein sequence ID" value="RLM56146.1"/>
    <property type="molecule type" value="Genomic_DNA"/>
</dbReference>
<evidence type="ECO:0000256" key="1">
    <source>
        <dbReference type="SAM" id="MobiDB-lite"/>
    </source>
</evidence>
<feature type="region of interest" description="Disordered" evidence="1">
    <location>
        <begin position="1"/>
        <end position="64"/>
    </location>
</feature>
<sequence length="119" mass="12785">MKISIRNFTKGRGDRRCSRRWRGTGAADEAEPAPPPSPASARPSTPSMSSSASASTSSHASPALPVVTTRCETELASAKSAPCRKSAPMDCRLGAQQRQPHRLRCRSENTVVSPESHRE</sequence>
<comment type="caution">
    <text evidence="2">The sequence shown here is derived from an EMBL/GenBank/DDBJ whole genome shotgun (WGS) entry which is preliminary data.</text>
</comment>
<reference evidence="3" key="1">
    <citation type="journal article" date="2019" name="Nat. Commun.">
        <title>The genome of broomcorn millet.</title>
        <authorList>
            <person name="Zou C."/>
            <person name="Miki D."/>
            <person name="Li D."/>
            <person name="Tang Q."/>
            <person name="Xiao L."/>
            <person name="Rajput S."/>
            <person name="Deng P."/>
            <person name="Jia W."/>
            <person name="Huang R."/>
            <person name="Zhang M."/>
            <person name="Sun Y."/>
            <person name="Hu J."/>
            <person name="Fu X."/>
            <person name="Schnable P.S."/>
            <person name="Li F."/>
            <person name="Zhang H."/>
            <person name="Feng B."/>
            <person name="Zhu X."/>
            <person name="Liu R."/>
            <person name="Schnable J.C."/>
            <person name="Zhu J.-K."/>
            <person name="Zhang H."/>
        </authorList>
    </citation>
    <scope>NUCLEOTIDE SEQUENCE [LARGE SCALE GENOMIC DNA]</scope>
</reference>
<dbReference type="Proteomes" id="UP000275267">
    <property type="component" value="Unassembled WGS sequence"/>
</dbReference>
<feature type="compositionally biased region" description="Low complexity" evidence="1">
    <location>
        <begin position="39"/>
        <end position="64"/>
    </location>
</feature>
<keyword evidence="3" id="KW-1185">Reference proteome</keyword>
<accession>A0A3L6PI41</accession>
<evidence type="ECO:0000313" key="3">
    <source>
        <dbReference type="Proteomes" id="UP000275267"/>
    </source>
</evidence>
<dbReference type="AlphaFoldDB" id="A0A3L6PI41"/>
<evidence type="ECO:0000313" key="2">
    <source>
        <dbReference type="EMBL" id="RLM56146.1"/>
    </source>
</evidence>
<name>A0A3L6PI41_PANMI</name>
<feature type="region of interest" description="Disordered" evidence="1">
    <location>
        <begin position="94"/>
        <end position="119"/>
    </location>
</feature>
<gene>
    <name evidence="2" type="ORF">C2845_PM10G03360</name>
</gene>